<feature type="region of interest" description="Disordered" evidence="1">
    <location>
        <begin position="1"/>
        <end position="20"/>
    </location>
</feature>
<protein>
    <submittedName>
        <fullName evidence="2">Uncharacterized protein</fullName>
    </submittedName>
</protein>
<evidence type="ECO:0000313" key="3">
    <source>
        <dbReference type="Proteomes" id="UP001415857"/>
    </source>
</evidence>
<comment type="caution">
    <text evidence="2">The sequence shown here is derived from an EMBL/GenBank/DDBJ whole genome shotgun (WGS) entry which is preliminary data.</text>
</comment>
<reference evidence="2 3" key="1">
    <citation type="journal article" date="2024" name="Plant J.">
        <title>Genome sequences and population genomics reveal climatic adaptation and genomic divergence between two closely related sweetgum species.</title>
        <authorList>
            <person name="Xu W.Q."/>
            <person name="Ren C.Q."/>
            <person name="Zhang X.Y."/>
            <person name="Comes H.P."/>
            <person name="Liu X.H."/>
            <person name="Li Y.G."/>
            <person name="Kettle C.J."/>
            <person name="Jalonen R."/>
            <person name="Gaisberger H."/>
            <person name="Ma Y.Z."/>
            <person name="Qiu Y.X."/>
        </authorList>
    </citation>
    <scope>NUCLEOTIDE SEQUENCE [LARGE SCALE GENOMIC DNA]</scope>
    <source>
        <strain evidence="2">Hangzhou</strain>
    </source>
</reference>
<dbReference type="EMBL" id="JBBPBK010000009">
    <property type="protein sequence ID" value="KAK9277872.1"/>
    <property type="molecule type" value="Genomic_DNA"/>
</dbReference>
<feature type="region of interest" description="Disordered" evidence="1">
    <location>
        <begin position="126"/>
        <end position="151"/>
    </location>
</feature>
<feature type="compositionally biased region" description="Polar residues" evidence="1">
    <location>
        <begin position="1"/>
        <end position="16"/>
    </location>
</feature>
<evidence type="ECO:0000256" key="1">
    <source>
        <dbReference type="SAM" id="MobiDB-lite"/>
    </source>
</evidence>
<sequence>MNKGQSLSTKTPTSLLVSPPIPETSALRTWYDETKNEIDTRFNTNNYFSSRNITTPASPSAVKQLHEASLMPPNDPDQLNAKLFEKSANIEYLLQLKATENSFTGTMTKSFTISQAILSENPLPHPKLPRLTYEDNSSKQSALLHAKESKSKLIETEKEAVQTKSLDHQFLEDNPLPESTEDADTNTASTTSTILPKIEQNESKNNIPQSDTPETTTTGSSSPNEAEQEATAESEEGTLTFADCLTPP</sequence>
<dbReference type="AlphaFoldDB" id="A0AAP0RHE5"/>
<organism evidence="2 3">
    <name type="scientific">Liquidambar formosana</name>
    <name type="common">Formosan gum</name>
    <dbReference type="NCBI Taxonomy" id="63359"/>
    <lineage>
        <taxon>Eukaryota</taxon>
        <taxon>Viridiplantae</taxon>
        <taxon>Streptophyta</taxon>
        <taxon>Embryophyta</taxon>
        <taxon>Tracheophyta</taxon>
        <taxon>Spermatophyta</taxon>
        <taxon>Magnoliopsida</taxon>
        <taxon>eudicotyledons</taxon>
        <taxon>Gunneridae</taxon>
        <taxon>Pentapetalae</taxon>
        <taxon>Saxifragales</taxon>
        <taxon>Altingiaceae</taxon>
        <taxon>Liquidambar</taxon>
    </lineage>
</organism>
<keyword evidence="3" id="KW-1185">Reference proteome</keyword>
<gene>
    <name evidence="2" type="ORF">L1049_027429</name>
</gene>
<feature type="compositionally biased region" description="Low complexity" evidence="1">
    <location>
        <begin position="208"/>
        <end position="225"/>
    </location>
</feature>
<feature type="region of interest" description="Disordered" evidence="1">
    <location>
        <begin position="164"/>
        <end position="248"/>
    </location>
</feature>
<feature type="compositionally biased region" description="Acidic residues" evidence="1">
    <location>
        <begin position="226"/>
        <end position="236"/>
    </location>
</feature>
<evidence type="ECO:0000313" key="2">
    <source>
        <dbReference type="EMBL" id="KAK9277872.1"/>
    </source>
</evidence>
<dbReference type="Proteomes" id="UP001415857">
    <property type="component" value="Unassembled WGS sequence"/>
</dbReference>
<name>A0AAP0RHE5_LIQFO</name>
<proteinExistence type="predicted"/>
<accession>A0AAP0RHE5</accession>